<keyword evidence="5 7" id="KW-0472">Membrane</keyword>
<comment type="similarity">
    <text evidence="2 6">Belongs to the ABC-3 integral membrane protein family.</text>
</comment>
<dbReference type="InterPro" id="IPR037294">
    <property type="entry name" value="ABC_BtuC-like"/>
</dbReference>
<dbReference type="RefSeq" id="WP_144344284.1">
    <property type="nucleotide sequence ID" value="NZ_VMBP01000006.1"/>
</dbReference>
<organism evidence="8 9">
    <name type="scientific">Ancylobacter moscoviensis</name>
    <dbReference type="NCBI Taxonomy" id="2597768"/>
    <lineage>
        <taxon>Bacteria</taxon>
        <taxon>Pseudomonadati</taxon>
        <taxon>Pseudomonadota</taxon>
        <taxon>Alphaproteobacteria</taxon>
        <taxon>Hyphomicrobiales</taxon>
        <taxon>Xanthobacteraceae</taxon>
        <taxon>Ancylobacter</taxon>
    </lineage>
</organism>
<sequence length="288" mass="29442">MYDLLIGPFAEFDFMRRALVGVLALGVGAGPVGVLMMLRRMSLAGDAMAHAILPGAAVGFLAAGLNLFAMTVGGLVAGFAVALGAGAVARATQMKEDAALAAFYLISLALGVLLVSLRGSNVDLLHVLFGTVLALDDATLLLIVSISTLTLAVLALLWRPLVLESVDPGFLRSVSRAGAPSHLVFLALVVTNLVGGFHALGTLLAVGMMMLPAAAARFWTRELTALVGVSVLVACVSGVVGLLVSYHSGVPSGPAIILVAGGAYALSVLFGPVGGLLLRLMPRRHLEA</sequence>
<comment type="subcellular location">
    <subcellularLocation>
        <location evidence="6">Cell membrane</location>
        <topology evidence="6">Multi-pass membrane protein</topology>
    </subcellularLocation>
    <subcellularLocation>
        <location evidence="1">Membrane</location>
        <topology evidence="1">Multi-pass membrane protein</topology>
    </subcellularLocation>
</comment>
<protein>
    <submittedName>
        <fullName evidence="8">Metal ABC transporter permease</fullName>
    </submittedName>
</protein>
<dbReference type="InterPro" id="IPR001626">
    <property type="entry name" value="ABC_TroCD"/>
</dbReference>
<dbReference type="PANTHER" id="PTHR30477:SF13">
    <property type="entry name" value="IRON TRANSPORT SYSTEM MEMBRANE PROTEIN HI_0360-RELATED"/>
    <property type="match status" value="1"/>
</dbReference>
<feature type="transmembrane region" description="Helical" evidence="7">
    <location>
        <begin position="50"/>
        <end position="69"/>
    </location>
</feature>
<feature type="transmembrane region" description="Helical" evidence="7">
    <location>
        <begin position="18"/>
        <end position="38"/>
    </location>
</feature>
<dbReference type="PANTHER" id="PTHR30477">
    <property type="entry name" value="ABC-TRANSPORTER METAL-BINDING PROTEIN"/>
    <property type="match status" value="1"/>
</dbReference>
<feature type="transmembrane region" description="Helical" evidence="7">
    <location>
        <begin position="99"/>
        <end position="118"/>
    </location>
</feature>
<dbReference type="SUPFAM" id="SSF81345">
    <property type="entry name" value="ABC transporter involved in vitamin B12 uptake, BtuC"/>
    <property type="match status" value="1"/>
</dbReference>
<evidence type="ECO:0000256" key="7">
    <source>
        <dbReference type="SAM" id="Phobius"/>
    </source>
</evidence>
<name>A0ABY3DMK5_9HYPH</name>
<feature type="transmembrane region" description="Helical" evidence="7">
    <location>
        <begin position="223"/>
        <end position="244"/>
    </location>
</feature>
<evidence type="ECO:0000256" key="2">
    <source>
        <dbReference type="ARBA" id="ARBA00008034"/>
    </source>
</evidence>
<comment type="caution">
    <text evidence="8">The sequence shown here is derived from an EMBL/GenBank/DDBJ whole genome shotgun (WGS) entry which is preliminary data.</text>
</comment>
<evidence type="ECO:0000313" key="8">
    <source>
        <dbReference type="EMBL" id="TSJ60555.1"/>
    </source>
</evidence>
<reference evidence="8 9" key="1">
    <citation type="submission" date="2019-07" db="EMBL/GenBank/DDBJ databases">
        <authorList>
            <person name="Grouzdev D.S."/>
        </authorList>
    </citation>
    <scope>NUCLEOTIDE SEQUENCE [LARGE SCALE GENOMIC DNA]</scope>
    <source>
        <strain evidence="8 9">3C</strain>
    </source>
</reference>
<evidence type="ECO:0000256" key="6">
    <source>
        <dbReference type="RuleBase" id="RU003943"/>
    </source>
</evidence>
<proteinExistence type="inferred from homology"/>
<keyword evidence="4 7" id="KW-1133">Transmembrane helix</keyword>
<dbReference type="Proteomes" id="UP000315321">
    <property type="component" value="Unassembled WGS sequence"/>
</dbReference>
<dbReference type="Pfam" id="PF00950">
    <property type="entry name" value="ABC-3"/>
    <property type="match status" value="1"/>
</dbReference>
<keyword evidence="3 6" id="KW-0812">Transmembrane</keyword>
<feature type="transmembrane region" description="Helical" evidence="7">
    <location>
        <begin position="138"/>
        <end position="158"/>
    </location>
</feature>
<evidence type="ECO:0000313" key="9">
    <source>
        <dbReference type="Proteomes" id="UP000315321"/>
    </source>
</evidence>
<keyword evidence="6" id="KW-0813">Transport</keyword>
<evidence type="ECO:0000256" key="3">
    <source>
        <dbReference type="ARBA" id="ARBA00022692"/>
    </source>
</evidence>
<accession>A0ABY3DMK5</accession>
<evidence type="ECO:0000256" key="1">
    <source>
        <dbReference type="ARBA" id="ARBA00004141"/>
    </source>
</evidence>
<evidence type="ECO:0000256" key="4">
    <source>
        <dbReference type="ARBA" id="ARBA00022989"/>
    </source>
</evidence>
<feature type="transmembrane region" description="Helical" evidence="7">
    <location>
        <begin position="75"/>
        <end position="92"/>
    </location>
</feature>
<keyword evidence="9" id="KW-1185">Reference proteome</keyword>
<evidence type="ECO:0000256" key="5">
    <source>
        <dbReference type="ARBA" id="ARBA00023136"/>
    </source>
</evidence>
<feature type="transmembrane region" description="Helical" evidence="7">
    <location>
        <begin position="256"/>
        <end position="278"/>
    </location>
</feature>
<dbReference type="EMBL" id="VMBP01000006">
    <property type="protein sequence ID" value="TSJ60555.1"/>
    <property type="molecule type" value="Genomic_DNA"/>
</dbReference>
<gene>
    <name evidence="8" type="ORF">FO470_17560</name>
</gene>